<evidence type="ECO:0000313" key="3">
    <source>
        <dbReference type="Proteomes" id="UP000294744"/>
    </source>
</evidence>
<gene>
    <name evidence="2" type="ORF">E1161_02300</name>
</gene>
<dbReference type="RefSeq" id="WP_132619021.1">
    <property type="nucleotide sequence ID" value="NZ_SMKV01000002.1"/>
</dbReference>
<evidence type="ECO:0000256" key="1">
    <source>
        <dbReference type="SAM" id="MobiDB-lite"/>
    </source>
</evidence>
<dbReference type="AlphaFoldDB" id="A0A4R4V055"/>
<dbReference type="EMBL" id="SMKV01000002">
    <property type="protein sequence ID" value="TDC96336.1"/>
    <property type="molecule type" value="Genomic_DNA"/>
</dbReference>
<dbReference type="OrthoDB" id="3579049at2"/>
<proteinExistence type="predicted"/>
<protein>
    <submittedName>
        <fullName evidence="2">Uncharacterized protein</fullName>
    </submittedName>
</protein>
<evidence type="ECO:0000313" key="2">
    <source>
        <dbReference type="EMBL" id="TDC96336.1"/>
    </source>
</evidence>
<keyword evidence="3" id="KW-1185">Reference proteome</keyword>
<reference evidence="2 3" key="1">
    <citation type="submission" date="2019-03" db="EMBL/GenBank/DDBJ databases">
        <title>Draft genome sequences of novel Actinobacteria.</title>
        <authorList>
            <person name="Sahin N."/>
            <person name="Ay H."/>
            <person name="Saygin H."/>
        </authorList>
    </citation>
    <scope>NUCLEOTIDE SEQUENCE [LARGE SCALE GENOMIC DNA]</scope>
    <source>
        <strain evidence="2 3">16K404</strain>
    </source>
</reference>
<feature type="compositionally biased region" description="Basic residues" evidence="1">
    <location>
        <begin position="95"/>
        <end position="106"/>
    </location>
</feature>
<name>A0A4R4V055_9PSEU</name>
<sequence length="171" mass="19433">MTDTALRKAVLDRIDALDRAMGEDTPEVLLPIARTELYRFTEALRNLLDDHEPDSDGRCPSCRGTLRRRPWPCKVWQAAHHQLITERSGSPERRARLRRRTRSHRSRNSEPAVAVIPEPIVSATGPGPSDWDTDEFIRPDLTTAPTTPPPLAERLETNHSRIYRAAVVERS</sequence>
<organism evidence="2 3">
    <name type="scientific">Saccharopolyspora aridisoli</name>
    <dbReference type="NCBI Taxonomy" id="2530385"/>
    <lineage>
        <taxon>Bacteria</taxon>
        <taxon>Bacillati</taxon>
        <taxon>Actinomycetota</taxon>
        <taxon>Actinomycetes</taxon>
        <taxon>Pseudonocardiales</taxon>
        <taxon>Pseudonocardiaceae</taxon>
        <taxon>Saccharopolyspora</taxon>
    </lineage>
</organism>
<dbReference type="Proteomes" id="UP000294744">
    <property type="component" value="Unassembled WGS sequence"/>
</dbReference>
<feature type="region of interest" description="Disordered" evidence="1">
    <location>
        <begin position="89"/>
        <end position="153"/>
    </location>
</feature>
<comment type="caution">
    <text evidence="2">The sequence shown here is derived from an EMBL/GenBank/DDBJ whole genome shotgun (WGS) entry which is preliminary data.</text>
</comment>
<accession>A0A4R4V055</accession>